<proteinExistence type="predicted"/>
<protein>
    <submittedName>
        <fullName evidence="1">Uncharacterized protein</fullName>
    </submittedName>
</protein>
<evidence type="ECO:0000313" key="1">
    <source>
        <dbReference type="EMBL" id="VDP60861.1"/>
    </source>
</evidence>
<organism evidence="1">
    <name type="scientific">Heligmosomoides polygyrus</name>
    <name type="common">Parasitic roundworm</name>
    <dbReference type="NCBI Taxonomy" id="6339"/>
    <lineage>
        <taxon>Eukaryota</taxon>
        <taxon>Metazoa</taxon>
        <taxon>Ecdysozoa</taxon>
        <taxon>Nematoda</taxon>
        <taxon>Chromadorea</taxon>
        <taxon>Rhabditida</taxon>
        <taxon>Rhabditina</taxon>
        <taxon>Rhabditomorpha</taxon>
        <taxon>Strongyloidea</taxon>
        <taxon>Heligmosomidae</taxon>
        <taxon>Heligmosomoides</taxon>
    </lineage>
</organism>
<name>A0A3P8EVC1_HELPZ</name>
<dbReference type="OrthoDB" id="5847782at2759"/>
<accession>A0A3P8EVC1</accession>
<gene>
    <name evidence="1" type="ORF">HPBE_LOCUS27084</name>
</gene>
<dbReference type="EMBL" id="UZAH01041935">
    <property type="protein sequence ID" value="VDP60861.1"/>
    <property type="molecule type" value="Genomic_DNA"/>
</dbReference>
<dbReference type="AlphaFoldDB" id="A0A3P8EVC1"/>
<dbReference type="PANTHER" id="PTHR21749">
    <property type="entry name" value="PRION-LIKE- Q/N-RICH -DOMAIN-BEARING PROTEIN PROTEIN 24"/>
    <property type="match status" value="1"/>
</dbReference>
<reference evidence="1" key="1">
    <citation type="submission" date="2018-11" db="EMBL/GenBank/DDBJ databases">
        <authorList>
            <consortium name="Pathogen Informatics"/>
        </authorList>
    </citation>
    <scope>NUCLEOTIDE SEQUENCE [LARGE SCALE GENOMIC DNA]</scope>
</reference>
<dbReference type="PANTHER" id="PTHR21749:SF8">
    <property type="entry name" value="ACTIVIN_RECP DOMAIN-CONTAINING PROTEIN"/>
    <property type="match status" value="1"/>
</dbReference>
<sequence>MKVIAGTSVGTDTLQCDNSQAYCYNMTANAAGLLDIMKVGCSLWRCMVSLFTLSTLSTHFALLDLNLITRHLSGDVYTPY</sequence>